<evidence type="ECO:0000313" key="1">
    <source>
        <dbReference type="EMBL" id="SPD10888.1"/>
    </source>
</evidence>
<reference evidence="1" key="1">
    <citation type="submission" date="2018-02" db="EMBL/GenBank/DDBJ databases">
        <authorList>
            <person name="Cohen D.B."/>
            <person name="Kent A.D."/>
        </authorList>
    </citation>
    <scope>NUCLEOTIDE SEQUENCE</scope>
</reference>
<accession>A0A2N9HG23</accession>
<protein>
    <submittedName>
        <fullName evidence="1">Uncharacterized protein</fullName>
    </submittedName>
</protein>
<sequence>MSNHKFRFETWDGHQADSFPIRLRFEGWVDQTDSDPNHKFRFETWMDQADSFPIRLRFEGWVDQTDSDPNHKFRFEDLGGPGPIRSRFISVSRAGWTRPIRTLNHKFRFETWVDQADSFPIRLRFEGWDGPDRFGPESQISFRDLGAHPGRFISNSSPV</sequence>
<gene>
    <name evidence="1" type="ORF">FSB_LOCUS38770</name>
</gene>
<name>A0A2N9HG23_FAGSY</name>
<proteinExistence type="predicted"/>
<dbReference type="EMBL" id="OIVN01003390">
    <property type="protein sequence ID" value="SPD10888.1"/>
    <property type="molecule type" value="Genomic_DNA"/>
</dbReference>
<organism evidence="1">
    <name type="scientific">Fagus sylvatica</name>
    <name type="common">Beechnut</name>
    <dbReference type="NCBI Taxonomy" id="28930"/>
    <lineage>
        <taxon>Eukaryota</taxon>
        <taxon>Viridiplantae</taxon>
        <taxon>Streptophyta</taxon>
        <taxon>Embryophyta</taxon>
        <taxon>Tracheophyta</taxon>
        <taxon>Spermatophyta</taxon>
        <taxon>Magnoliopsida</taxon>
        <taxon>eudicotyledons</taxon>
        <taxon>Gunneridae</taxon>
        <taxon>Pentapetalae</taxon>
        <taxon>rosids</taxon>
        <taxon>fabids</taxon>
        <taxon>Fagales</taxon>
        <taxon>Fagaceae</taxon>
        <taxon>Fagus</taxon>
    </lineage>
</organism>
<dbReference type="AlphaFoldDB" id="A0A2N9HG23"/>